<organism evidence="2 3">
    <name type="scientific">Propioniciclava coleopterorum</name>
    <dbReference type="NCBI Taxonomy" id="2714937"/>
    <lineage>
        <taxon>Bacteria</taxon>
        <taxon>Bacillati</taxon>
        <taxon>Actinomycetota</taxon>
        <taxon>Actinomycetes</taxon>
        <taxon>Propionibacteriales</taxon>
        <taxon>Propionibacteriaceae</taxon>
        <taxon>Propioniciclava</taxon>
    </lineage>
</organism>
<accession>A0A6G7Y727</accession>
<dbReference type="PROSITE" id="PS50902">
    <property type="entry name" value="FLAVODOXIN_LIKE"/>
    <property type="match status" value="1"/>
</dbReference>
<dbReference type="EMBL" id="CP049865">
    <property type="protein sequence ID" value="QIK72622.1"/>
    <property type="molecule type" value="Genomic_DNA"/>
</dbReference>
<proteinExistence type="predicted"/>
<gene>
    <name evidence="2" type="ORF">G7070_10520</name>
</gene>
<dbReference type="Pfam" id="PF12724">
    <property type="entry name" value="Flavodoxin_5"/>
    <property type="match status" value="1"/>
</dbReference>
<dbReference type="KEGG" id="prv:G7070_10520"/>
<dbReference type="InterPro" id="IPR029039">
    <property type="entry name" value="Flavoprotein-like_sf"/>
</dbReference>
<feature type="domain" description="Flavodoxin-like" evidence="1">
    <location>
        <begin position="4"/>
        <end position="159"/>
    </location>
</feature>
<keyword evidence="3" id="KW-1185">Reference proteome</keyword>
<dbReference type="GO" id="GO:0010181">
    <property type="term" value="F:FMN binding"/>
    <property type="evidence" value="ECO:0007669"/>
    <property type="project" value="InterPro"/>
</dbReference>
<dbReference type="InterPro" id="IPR026816">
    <property type="entry name" value="Flavodoxin_dom"/>
</dbReference>
<protein>
    <recommendedName>
        <fullName evidence="1">Flavodoxin-like domain-containing protein</fullName>
    </recommendedName>
</protein>
<evidence type="ECO:0000313" key="3">
    <source>
        <dbReference type="Proteomes" id="UP000501058"/>
    </source>
</evidence>
<dbReference type="AlphaFoldDB" id="A0A6G7Y727"/>
<dbReference type="Proteomes" id="UP000501058">
    <property type="component" value="Chromosome"/>
</dbReference>
<reference evidence="2 3" key="1">
    <citation type="submission" date="2020-03" db="EMBL/GenBank/DDBJ databases">
        <title>Propioniciclava sp. nov., isolated from Hydrophilus acuminatus.</title>
        <authorList>
            <person name="Hyun D.-W."/>
            <person name="Bae J.-W."/>
        </authorList>
    </citation>
    <scope>NUCLEOTIDE SEQUENCE [LARGE SCALE GENOMIC DNA]</scope>
    <source>
        <strain evidence="2 3">HDW11</strain>
    </source>
</reference>
<dbReference type="SUPFAM" id="SSF52218">
    <property type="entry name" value="Flavoproteins"/>
    <property type="match status" value="1"/>
</dbReference>
<evidence type="ECO:0000313" key="2">
    <source>
        <dbReference type="EMBL" id="QIK72622.1"/>
    </source>
</evidence>
<sequence>MGSVLIAYATRSGAAHDIARALEAPLRQGGHRVRLASLADAPTIDGADLVVVGSGINATVWYPEASAWLDAHQAALLATKVAVFNTCLNAADPSKREEALGYNRPAVESVDAAASESFAGRYVKEEVGFFQRLLLAVLGKGSQDHVDTAKAAAWARELLTLMRP</sequence>
<evidence type="ECO:0000259" key="1">
    <source>
        <dbReference type="PROSITE" id="PS50902"/>
    </source>
</evidence>
<dbReference type="RefSeq" id="WP_166233696.1">
    <property type="nucleotide sequence ID" value="NZ_CP049865.1"/>
</dbReference>
<dbReference type="Gene3D" id="3.40.50.360">
    <property type="match status" value="1"/>
</dbReference>
<dbReference type="InterPro" id="IPR008254">
    <property type="entry name" value="Flavodoxin/NO_synth"/>
</dbReference>
<name>A0A6G7Y727_9ACTN</name>